<keyword evidence="3" id="KW-1185">Reference proteome</keyword>
<comment type="caution">
    <text evidence="2">The sequence shown here is derived from an EMBL/GenBank/DDBJ whole genome shotgun (WGS) entry which is preliminary data.</text>
</comment>
<gene>
    <name evidence="2" type="ORF">SLEP1_g16885</name>
</gene>
<reference evidence="2 3" key="1">
    <citation type="journal article" date="2021" name="Commun. Biol.">
        <title>The genome of Shorea leprosula (Dipterocarpaceae) highlights the ecological relevance of drought in aseasonal tropical rainforests.</title>
        <authorList>
            <person name="Ng K.K.S."/>
            <person name="Kobayashi M.J."/>
            <person name="Fawcett J.A."/>
            <person name="Hatakeyama M."/>
            <person name="Paape T."/>
            <person name="Ng C.H."/>
            <person name="Ang C.C."/>
            <person name="Tnah L.H."/>
            <person name="Lee C.T."/>
            <person name="Nishiyama T."/>
            <person name="Sese J."/>
            <person name="O'Brien M.J."/>
            <person name="Copetti D."/>
            <person name="Mohd Noor M.I."/>
            <person name="Ong R.C."/>
            <person name="Putra M."/>
            <person name="Sireger I.Z."/>
            <person name="Indrioko S."/>
            <person name="Kosugi Y."/>
            <person name="Izuno A."/>
            <person name="Isagi Y."/>
            <person name="Lee S.L."/>
            <person name="Shimizu K.K."/>
        </authorList>
    </citation>
    <scope>NUCLEOTIDE SEQUENCE [LARGE SCALE GENOMIC DNA]</scope>
    <source>
        <strain evidence="2">214</strain>
    </source>
</reference>
<dbReference type="AlphaFoldDB" id="A0AAV5IZX4"/>
<protein>
    <submittedName>
        <fullName evidence="2">Uncharacterized protein</fullName>
    </submittedName>
</protein>
<keyword evidence="1" id="KW-1133">Transmembrane helix</keyword>
<feature type="transmembrane region" description="Helical" evidence="1">
    <location>
        <begin position="157"/>
        <end position="174"/>
    </location>
</feature>
<dbReference type="EMBL" id="BPVZ01000022">
    <property type="protein sequence ID" value="GKV04773.1"/>
    <property type="molecule type" value="Genomic_DNA"/>
</dbReference>
<evidence type="ECO:0000256" key="1">
    <source>
        <dbReference type="SAM" id="Phobius"/>
    </source>
</evidence>
<proteinExistence type="predicted"/>
<feature type="transmembrane region" description="Helical" evidence="1">
    <location>
        <begin position="105"/>
        <end position="126"/>
    </location>
</feature>
<accession>A0AAV5IZX4</accession>
<feature type="transmembrane region" description="Helical" evidence="1">
    <location>
        <begin position="276"/>
        <end position="293"/>
    </location>
</feature>
<feature type="transmembrane region" description="Helical" evidence="1">
    <location>
        <begin position="20"/>
        <end position="37"/>
    </location>
</feature>
<evidence type="ECO:0000313" key="3">
    <source>
        <dbReference type="Proteomes" id="UP001054252"/>
    </source>
</evidence>
<name>A0AAV5IZX4_9ROSI</name>
<feature type="transmembrane region" description="Helical" evidence="1">
    <location>
        <begin position="75"/>
        <end position="99"/>
    </location>
</feature>
<dbReference type="Proteomes" id="UP001054252">
    <property type="component" value="Unassembled WGS sequence"/>
</dbReference>
<keyword evidence="1" id="KW-0472">Membrane</keyword>
<feature type="transmembrane region" description="Helical" evidence="1">
    <location>
        <begin position="247"/>
        <end position="270"/>
    </location>
</feature>
<sequence length="301" mass="34246">MNLSRVLKKCLLIDSENGAPLATMFARVALFAATLLLRKTRLYSKYDGDGIKTAMLFHTCAFMLCNSKRWSRLRFIRWSCGVKVNLTANIICLILGILFEKFYEMSLGSLCFGLSMAIMFLILLVIIRPRTDLGFSGFLIGAIGSVAYNLFQLKFGTWIVVAICFVLLGFKCWLDNNWLELEVDQWLPTTGMERSNRGLSKSFPKSLIQRIDAVSVAGFYLVWAYNLFSTNCLAHTRMKKLACGTIYGLWVSTAQNSLYFLLWAGIRAFWLGNREVSTAIISKLLYYVLVANYRNRIVENQ</sequence>
<feature type="transmembrane region" description="Helical" evidence="1">
    <location>
        <begin position="133"/>
        <end position="151"/>
    </location>
</feature>
<organism evidence="2 3">
    <name type="scientific">Rubroshorea leprosula</name>
    <dbReference type="NCBI Taxonomy" id="152421"/>
    <lineage>
        <taxon>Eukaryota</taxon>
        <taxon>Viridiplantae</taxon>
        <taxon>Streptophyta</taxon>
        <taxon>Embryophyta</taxon>
        <taxon>Tracheophyta</taxon>
        <taxon>Spermatophyta</taxon>
        <taxon>Magnoliopsida</taxon>
        <taxon>eudicotyledons</taxon>
        <taxon>Gunneridae</taxon>
        <taxon>Pentapetalae</taxon>
        <taxon>rosids</taxon>
        <taxon>malvids</taxon>
        <taxon>Malvales</taxon>
        <taxon>Dipterocarpaceae</taxon>
        <taxon>Rubroshorea</taxon>
    </lineage>
</organism>
<keyword evidence="1" id="KW-0812">Transmembrane</keyword>
<evidence type="ECO:0000313" key="2">
    <source>
        <dbReference type="EMBL" id="GKV04773.1"/>
    </source>
</evidence>